<keyword evidence="1" id="KW-0812">Transmembrane</keyword>
<protein>
    <submittedName>
        <fullName evidence="2">Uncharacterized protein</fullName>
    </submittedName>
</protein>
<name>A0A1E3SCV4_9MYCO</name>
<keyword evidence="1" id="KW-0472">Membrane</keyword>
<feature type="transmembrane region" description="Helical" evidence="1">
    <location>
        <begin position="42"/>
        <end position="59"/>
    </location>
</feature>
<keyword evidence="3" id="KW-1185">Reference proteome</keyword>
<dbReference type="OrthoDB" id="3698132at2"/>
<gene>
    <name evidence="2" type="ORF">BHQ21_24775</name>
</gene>
<organism evidence="2 3">
    <name type="scientific">Mycobacterium sherrisii</name>
    <dbReference type="NCBI Taxonomy" id="243061"/>
    <lineage>
        <taxon>Bacteria</taxon>
        <taxon>Bacillati</taxon>
        <taxon>Actinomycetota</taxon>
        <taxon>Actinomycetes</taxon>
        <taxon>Mycobacteriales</taxon>
        <taxon>Mycobacteriaceae</taxon>
        <taxon>Mycobacterium</taxon>
        <taxon>Mycobacterium simiae complex</taxon>
    </lineage>
</organism>
<dbReference type="EMBL" id="MIHC01000070">
    <property type="protein sequence ID" value="ODQ99986.1"/>
    <property type="molecule type" value="Genomic_DNA"/>
</dbReference>
<comment type="caution">
    <text evidence="2">The sequence shown here is derived from an EMBL/GenBank/DDBJ whole genome shotgun (WGS) entry which is preliminary data.</text>
</comment>
<evidence type="ECO:0000313" key="2">
    <source>
        <dbReference type="EMBL" id="ODQ99986.1"/>
    </source>
</evidence>
<sequence>MTTSNPSTARRTDVANAVDAGPARVNVRRGAETKPFYRTTEFIVFVVATAAVLLASYFVKATDGHVDYFQADKAWLYVVILSVGYMVSRGLAKSGSRHRDDV</sequence>
<evidence type="ECO:0000256" key="1">
    <source>
        <dbReference type="SAM" id="Phobius"/>
    </source>
</evidence>
<dbReference type="Proteomes" id="UP000094224">
    <property type="component" value="Unassembled WGS sequence"/>
</dbReference>
<feature type="transmembrane region" description="Helical" evidence="1">
    <location>
        <begin position="74"/>
        <end position="92"/>
    </location>
</feature>
<proteinExistence type="predicted"/>
<accession>A0A1E3SCV4</accession>
<dbReference type="AlphaFoldDB" id="A0A1E3SCV4"/>
<reference evidence="3" key="1">
    <citation type="submission" date="2016-09" db="EMBL/GenBank/DDBJ databases">
        <authorList>
            <person name="Greninger A.L."/>
            <person name="Jerome K.R."/>
            <person name="Mcnair B."/>
            <person name="Wallis C."/>
            <person name="Fang F."/>
        </authorList>
    </citation>
    <scope>NUCLEOTIDE SEQUENCE [LARGE SCALE GENOMIC DNA]</scope>
    <source>
        <strain evidence="3">BC1_M4</strain>
    </source>
</reference>
<keyword evidence="1" id="KW-1133">Transmembrane helix</keyword>
<evidence type="ECO:0000313" key="3">
    <source>
        <dbReference type="Proteomes" id="UP000094224"/>
    </source>
</evidence>